<evidence type="ECO:0008006" key="4">
    <source>
        <dbReference type="Google" id="ProtNLM"/>
    </source>
</evidence>
<dbReference type="PANTHER" id="PTHR31737">
    <property type="entry name" value="PROTEIN TOS1"/>
    <property type="match status" value="1"/>
</dbReference>
<comment type="caution">
    <text evidence="2">The sequence shown here is derived from an EMBL/GenBank/DDBJ whole genome shotgun (WGS) entry which is preliminary data.</text>
</comment>
<dbReference type="EMBL" id="DAKRPA010000023">
    <property type="protein sequence ID" value="DBA03080.1"/>
    <property type="molecule type" value="Genomic_DNA"/>
</dbReference>
<keyword evidence="3" id="KW-1185">Reference proteome</keyword>
<dbReference type="AlphaFoldDB" id="A0AAV2ZEZ1"/>
<dbReference type="InterPro" id="IPR001938">
    <property type="entry name" value="Thaumatin"/>
</dbReference>
<evidence type="ECO:0000256" key="1">
    <source>
        <dbReference type="SAM" id="SignalP"/>
    </source>
</evidence>
<proteinExistence type="predicted"/>
<dbReference type="SMART" id="SM00205">
    <property type="entry name" value="THN"/>
    <property type="match status" value="1"/>
</dbReference>
<name>A0AAV2ZEZ1_9STRA</name>
<dbReference type="Proteomes" id="UP001146120">
    <property type="component" value="Unassembled WGS sequence"/>
</dbReference>
<sequence>MNVVTVAGLLCLTVLWSTTLAASVVFKNQCSYSIDVYDTDSTCTLVSGSKDQPTFGCNREIPGKKMYRHGSDPEATLAEFSQDGGKAWFDLSIIPPGPGDCSGYANCRSMTGKSGFNVPVMIFPTKHLGDTGYRCQSVICQFDGCPDAFHFPSDNDKVYNCPLDEEFHSFLAATAVLAATALAVANAAVAIFKNQCPHAIEVYDNKGSCWVGAGSMQDPKWGCWREIPRGSTMYRHGANPHATLAEFSIANDGKVWYDISIIPPGSNGCTSLQTCKDQTHGNGFNVGMMILPNKHRGQGGVRCNTLMCQWDGCPDAYHFPSDNSKVFNCPIDEEFHVIFCP</sequence>
<keyword evidence="1" id="KW-0732">Signal</keyword>
<dbReference type="SUPFAM" id="SSF49870">
    <property type="entry name" value="Osmotin, thaumatin-like protein"/>
    <property type="match status" value="2"/>
</dbReference>
<gene>
    <name evidence="2" type="ORF">N0F65_003327</name>
</gene>
<dbReference type="PANTHER" id="PTHR31737:SF2">
    <property type="entry name" value="PROTEIN TOS1"/>
    <property type="match status" value="1"/>
</dbReference>
<evidence type="ECO:0000313" key="2">
    <source>
        <dbReference type="EMBL" id="DBA03080.1"/>
    </source>
</evidence>
<dbReference type="PROSITE" id="PS51367">
    <property type="entry name" value="THAUMATIN_2"/>
    <property type="match status" value="1"/>
</dbReference>
<accession>A0AAV2ZEZ1</accession>
<dbReference type="Gene3D" id="2.60.110.10">
    <property type="entry name" value="Thaumatin"/>
    <property type="match status" value="1"/>
</dbReference>
<evidence type="ECO:0000313" key="3">
    <source>
        <dbReference type="Proteomes" id="UP001146120"/>
    </source>
</evidence>
<reference evidence="2" key="1">
    <citation type="submission" date="2022-11" db="EMBL/GenBank/DDBJ databases">
        <authorList>
            <person name="Morgan W.R."/>
            <person name="Tartar A."/>
        </authorList>
    </citation>
    <scope>NUCLEOTIDE SEQUENCE</scope>
    <source>
        <strain evidence="2">ARSEF 373</strain>
    </source>
</reference>
<organism evidence="2 3">
    <name type="scientific">Lagenidium giganteum</name>
    <dbReference type="NCBI Taxonomy" id="4803"/>
    <lineage>
        <taxon>Eukaryota</taxon>
        <taxon>Sar</taxon>
        <taxon>Stramenopiles</taxon>
        <taxon>Oomycota</taxon>
        <taxon>Peronosporomycetes</taxon>
        <taxon>Pythiales</taxon>
        <taxon>Pythiaceae</taxon>
    </lineage>
</organism>
<reference evidence="2" key="2">
    <citation type="journal article" date="2023" name="Microbiol Resour">
        <title>Decontamination and Annotation of the Draft Genome Sequence of the Oomycete Lagenidium giganteum ARSEF 373.</title>
        <authorList>
            <person name="Morgan W.R."/>
            <person name="Tartar A."/>
        </authorList>
    </citation>
    <scope>NUCLEOTIDE SEQUENCE</scope>
    <source>
        <strain evidence="2">ARSEF 373</strain>
    </source>
</reference>
<dbReference type="InterPro" id="IPR037176">
    <property type="entry name" value="Osmotin/thaumatin-like_sf"/>
</dbReference>
<protein>
    <recommendedName>
        <fullName evidence="4">Thaumatin-like protein</fullName>
    </recommendedName>
</protein>
<feature type="signal peptide" evidence="1">
    <location>
        <begin position="1"/>
        <end position="21"/>
    </location>
</feature>
<feature type="chain" id="PRO_5043774692" description="Thaumatin-like protein" evidence="1">
    <location>
        <begin position="22"/>
        <end position="341"/>
    </location>
</feature>